<feature type="compositionally biased region" description="Acidic residues" evidence="1">
    <location>
        <begin position="559"/>
        <end position="569"/>
    </location>
</feature>
<dbReference type="Proteomes" id="UP000694853">
    <property type="component" value="Unplaced"/>
</dbReference>
<keyword evidence="3" id="KW-1185">Reference proteome</keyword>
<dbReference type="PANTHER" id="PTHR48258:SF4">
    <property type="entry name" value="DUF4216 DOMAIN-CONTAINING PROTEIN"/>
    <property type="match status" value="1"/>
</dbReference>
<sequence length="569" mass="66367">MKAALMWTINDFPAYGMLSGWMTQGKLACPICMEDTKAFTLKHGGKNSWFDCHRRFLDMEHPYRRQAYKFKKATVENEDPPARLNGHQVWDRVKHLPKITEVGKFIRFPGYGITHNWTKQSIFWELPYWKDNLVRHCLDVMHVEKNVFDNIMNTVMDTDRTKDNVKARQDLEEYCSRHELRLQQLPDGRWSKPKASYTLTLLQRQDVCKWVKELKMPDSYASNLGRCVNVEQGRFFGMKSHDCHIFMECLLPATFRELPDHVWKPLTELSEYFRDLCSPTLRVEDLLVMEKNIPVILCKLERILPPGFFDSMEHLPIHLAYEARVCGPVQYRWMYPFEREIGGFKRTVKNRAQVEGSICQAYISKETSNFCTYYFEPHVQYRRTRVGRNDDGGESSNEPSLSIFNQPSRVRDPSNGITDPDLYNLSRGPKNKEYCWLIYFVNGYKFQTIESCQGRKTDNSGVSVRGNSSDGDCDWYGKLHEIVELEYAGETIKRIVLFKCEWFDPTRPTVIDNVVPPILSSPLNEIEIIDPPTQVMRNNEMDDIIEDEDEGIMDKLSSNDDEGGLELSE</sequence>
<dbReference type="InterPro" id="IPR004242">
    <property type="entry name" value="Transposase_21"/>
</dbReference>
<evidence type="ECO:0000313" key="3">
    <source>
        <dbReference type="Proteomes" id="UP000694853"/>
    </source>
</evidence>
<dbReference type="KEGG" id="aprc:113859771"/>
<dbReference type="Pfam" id="PF02992">
    <property type="entry name" value="Transposase_21"/>
    <property type="match status" value="1"/>
</dbReference>
<reference evidence="3" key="1">
    <citation type="journal article" date="2019" name="Toxins">
        <title>Detection of Abrin-Like and Prepropulchellin-Like Toxin Genes and Transcripts Using Whole Genome Sequencing and Full-Length Transcript Sequencing of Abrus precatorius.</title>
        <authorList>
            <person name="Hovde B.T."/>
            <person name="Daligault H.E."/>
            <person name="Hanschen E.R."/>
            <person name="Kunde Y.A."/>
            <person name="Johnson M.B."/>
            <person name="Starkenburg S.R."/>
            <person name="Johnson S.L."/>
        </authorList>
    </citation>
    <scope>NUCLEOTIDE SEQUENCE [LARGE SCALE GENOMIC DNA]</scope>
</reference>
<dbReference type="InterPro" id="IPR025452">
    <property type="entry name" value="DUF4218"/>
</dbReference>
<accession>A0A8B8KY21</accession>
<dbReference type="RefSeq" id="XP_027348263.1">
    <property type="nucleotide sequence ID" value="XM_027492462.1"/>
</dbReference>
<name>A0A8B8KY21_ABRPR</name>
<dbReference type="Pfam" id="PF13960">
    <property type="entry name" value="DUF4218"/>
    <property type="match status" value="1"/>
</dbReference>
<protein>
    <submittedName>
        <fullName evidence="4">Uncharacterized protein LOC113859771</fullName>
    </submittedName>
</protein>
<evidence type="ECO:0000259" key="2">
    <source>
        <dbReference type="Pfam" id="PF13960"/>
    </source>
</evidence>
<proteinExistence type="predicted"/>
<evidence type="ECO:0000256" key="1">
    <source>
        <dbReference type="SAM" id="MobiDB-lite"/>
    </source>
</evidence>
<feature type="compositionally biased region" description="Polar residues" evidence="1">
    <location>
        <begin position="394"/>
        <end position="408"/>
    </location>
</feature>
<dbReference type="OrthoDB" id="1100107at2759"/>
<organism evidence="3 4">
    <name type="scientific">Abrus precatorius</name>
    <name type="common">Indian licorice</name>
    <name type="synonym">Glycine abrus</name>
    <dbReference type="NCBI Taxonomy" id="3816"/>
    <lineage>
        <taxon>Eukaryota</taxon>
        <taxon>Viridiplantae</taxon>
        <taxon>Streptophyta</taxon>
        <taxon>Embryophyta</taxon>
        <taxon>Tracheophyta</taxon>
        <taxon>Spermatophyta</taxon>
        <taxon>Magnoliopsida</taxon>
        <taxon>eudicotyledons</taxon>
        <taxon>Gunneridae</taxon>
        <taxon>Pentapetalae</taxon>
        <taxon>rosids</taxon>
        <taxon>fabids</taxon>
        <taxon>Fabales</taxon>
        <taxon>Fabaceae</taxon>
        <taxon>Papilionoideae</taxon>
        <taxon>50 kb inversion clade</taxon>
        <taxon>NPAAA clade</taxon>
        <taxon>indigoferoid/millettioid clade</taxon>
        <taxon>Abreae</taxon>
        <taxon>Abrus</taxon>
    </lineage>
</organism>
<evidence type="ECO:0000313" key="4">
    <source>
        <dbReference type="RefSeq" id="XP_027348263.1"/>
    </source>
</evidence>
<feature type="region of interest" description="Disordered" evidence="1">
    <location>
        <begin position="386"/>
        <end position="423"/>
    </location>
</feature>
<reference evidence="4" key="2">
    <citation type="submission" date="2025-08" db="UniProtKB">
        <authorList>
            <consortium name="RefSeq"/>
        </authorList>
    </citation>
    <scope>IDENTIFICATION</scope>
    <source>
        <tissue evidence="4">Young leaves</tissue>
    </source>
</reference>
<dbReference type="AlphaFoldDB" id="A0A8B8KY21"/>
<dbReference type="GeneID" id="113859771"/>
<dbReference type="PANTHER" id="PTHR48258">
    <property type="entry name" value="DUF4218 DOMAIN-CONTAINING PROTEIN-RELATED"/>
    <property type="match status" value="1"/>
</dbReference>
<gene>
    <name evidence="4" type="primary">LOC113859771</name>
</gene>
<feature type="domain" description="DUF4218" evidence="2">
    <location>
        <begin position="276"/>
        <end position="389"/>
    </location>
</feature>
<feature type="region of interest" description="Disordered" evidence="1">
    <location>
        <begin position="550"/>
        <end position="569"/>
    </location>
</feature>